<sequence>MRRFLILCIVLVVSCGPKKSDQDVSAYQKMEFKDRNGLLPYRILLPKDYDKDKAYPLVLVLHGAGERGNDNESQLSYGADLFLQEDIRKEYPAIVVFPQCPEDGYWANVKKEQFLLFFTFTFYPDGEPTSAMKSLQGLLKNITENYKIDSKRMFVGGLSMGGMGTLELVRRNPGTFAAAFAICGGAHPDTAPQLVGTPLWLFHGDSDMVVDYEHSQKMAAALKKVGGEVKFTTYEDVNHNSWENAFVEPELLPWLFSHSLE</sequence>
<organism evidence="3 4">
    <name type="scientific">Ulvibacterium marinum</name>
    <dbReference type="NCBI Taxonomy" id="2419782"/>
    <lineage>
        <taxon>Bacteria</taxon>
        <taxon>Pseudomonadati</taxon>
        <taxon>Bacteroidota</taxon>
        <taxon>Flavobacteriia</taxon>
        <taxon>Flavobacteriales</taxon>
        <taxon>Flavobacteriaceae</taxon>
        <taxon>Ulvibacterium</taxon>
    </lineage>
</organism>
<name>A0A3B0C1I9_9FLAO</name>
<proteinExistence type="predicted"/>
<dbReference type="InterPro" id="IPR050955">
    <property type="entry name" value="Plant_Biomass_Hydrol_Est"/>
</dbReference>
<dbReference type="EMBL" id="RBCJ01000005">
    <property type="protein sequence ID" value="RKN78109.1"/>
    <property type="molecule type" value="Genomic_DNA"/>
</dbReference>
<dbReference type="Gene3D" id="3.40.50.1820">
    <property type="entry name" value="alpha/beta hydrolase"/>
    <property type="match status" value="1"/>
</dbReference>
<feature type="domain" description="Phospholipase/carboxylesterase/thioesterase" evidence="2">
    <location>
        <begin position="51"/>
        <end position="245"/>
    </location>
</feature>
<evidence type="ECO:0000256" key="1">
    <source>
        <dbReference type="ARBA" id="ARBA00022729"/>
    </source>
</evidence>
<dbReference type="GO" id="GO:0016787">
    <property type="term" value="F:hydrolase activity"/>
    <property type="evidence" value="ECO:0007669"/>
    <property type="project" value="InterPro"/>
</dbReference>
<dbReference type="PANTHER" id="PTHR43037:SF1">
    <property type="entry name" value="BLL1128 PROTEIN"/>
    <property type="match status" value="1"/>
</dbReference>
<protein>
    <submittedName>
        <fullName evidence="3">Phospholipase</fullName>
    </submittedName>
</protein>
<gene>
    <name evidence="3" type="ORF">D7Z94_23160</name>
</gene>
<reference evidence="3 4" key="1">
    <citation type="submission" date="2018-10" db="EMBL/GenBank/DDBJ databases">
        <title>Ulvibacterium marinum gen. nov., sp. nov., a novel marine bacterium of the family Flavobacteriaceae, isolated from a culture of the green alga Ulva prolifera.</title>
        <authorList>
            <person name="Zhang Z."/>
        </authorList>
    </citation>
    <scope>NUCLEOTIDE SEQUENCE [LARGE SCALE GENOMIC DNA]</scope>
    <source>
        <strain evidence="3 4">CCMM003</strain>
    </source>
</reference>
<dbReference type="SUPFAM" id="SSF53474">
    <property type="entry name" value="alpha/beta-Hydrolases"/>
    <property type="match status" value="1"/>
</dbReference>
<dbReference type="InterPro" id="IPR003140">
    <property type="entry name" value="PLipase/COase/thioEstase"/>
</dbReference>
<accession>A0A3B0C1I9</accession>
<dbReference type="AlphaFoldDB" id="A0A3B0C1I9"/>
<keyword evidence="1" id="KW-0732">Signal</keyword>
<keyword evidence="4" id="KW-1185">Reference proteome</keyword>
<evidence type="ECO:0000313" key="3">
    <source>
        <dbReference type="EMBL" id="RKN78109.1"/>
    </source>
</evidence>
<dbReference type="Pfam" id="PF02230">
    <property type="entry name" value="Abhydrolase_2"/>
    <property type="match status" value="1"/>
</dbReference>
<dbReference type="PANTHER" id="PTHR43037">
    <property type="entry name" value="UNNAMED PRODUCT-RELATED"/>
    <property type="match status" value="1"/>
</dbReference>
<dbReference type="RefSeq" id="WP_120714006.1">
    <property type="nucleotide sequence ID" value="NZ_RBCJ01000005.1"/>
</dbReference>
<dbReference type="OrthoDB" id="9764953at2"/>
<dbReference type="Proteomes" id="UP000276603">
    <property type="component" value="Unassembled WGS sequence"/>
</dbReference>
<dbReference type="InterPro" id="IPR029058">
    <property type="entry name" value="AB_hydrolase_fold"/>
</dbReference>
<comment type="caution">
    <text evidence="3">The sequence shown here is derived from an EMBL/GenBank/DDBJ whole genome shotgun (WGS) entry which is preliminary data.</text>
</comment>
<evidence type="ECO:0000259" key="2">
    <source>
        <dbReference type="Pfam" id="PF02230"/>
    </source>
</evidence>
<dbReference type="PROSITE" id="PS51257">
    <property type="entry name" value="PROKAR_LIPOPROTEIN"/>
    <property type="match status" value="1"/>
</dbReference>
<evidence type="ECO:0000313" key="4">
    <source>
        <dbReference type="Proteomes" id="UP000276603"/>
    </source>
</evidence>